<dbReference type="OMA" id="FSINAFW"/>
<dbReference type="Gramene" id="PRQ22706">
    <property type="protein sequence ID" value="PRQ22706"/>
    <property type="gene ID" value="RchiOBHm_Chr6g0253231"/>
</dbReference>
<organism evidence="1 2">
    <name type="scientific">Rosa chinensis</name>
    <name type="common">China rose</name>
    <dbReference type="NCBI Taxonomy" id="74649"/>
    <lineage>
        <taxon>Eukaryota</taxon>
        <taxon>Viridiplantae</taxon>
        <taxon>Streptophyta</taxon>
        <taxon>Embryophyta</taxon>
        <taxon>Tracheophyta</taxon>
        <taxon>Spermatophyta</taxon>
        <taxon>Magnoliopsida</taxon>
        <taxon>eudicotyledons</taxon>
        <taxon>Gunneridae</taxon>
        <taxon>Pentapetalae</taxon>
        <taxon>rosids</taxon>
        <taxon>fabids</taxon>
        <taxon>Rosales</taxon>
        <taxon>Rosaceae</taxon>
        <taxon>Rosoideae</taxon>
        <taxon>Rosoideae incertae sedis</taxon>
        <taxon>Rosa</taxon>
    </lineage>
</organism>
<sequence>MLHFSINAFWFCTYSKKDPVVFCYFCKINAKAHQVIQQLQAFSKDKSSSSKLEKLDAMMVDVSNLISEPFPSFDFHQPEAKSSVGQDEYALAKEGLQKIFDRGLEALADDQVQKEFLTYTAMLLSVDWCSSQLKANLSSFTENLPEETSTFVQAKKKLKVVSDLSASVTHKKFMLRQQSSKYTEMKKESIASEEKIANLKAWIQKLEASLATEKRNKAKIDEVLDSIETQVITARDGLVSDLAQVSAMEGTTQAANLVAQQQSAWNSLRTTFTKFA</sequence>
<reference evidence="1 2" key="1">
    <citation type="journal article" date="2018" name="Nat. Genet.">
        <title>The Rosa genome provides new insights in the design of modern roses.</title>
        <authorList>
            <person name="Bendahmane M."/>
        </authorList>
    </citation>
    <scope>NUCLEOTIDE SEQUENCE [LARGE SCALE GENOMIC DNA]</scope>
    <source>
        <strain evidence="2">cv. Old Blush</strain>
    </source>
</reference>
<evidence type="ECO:0000313" key="2">
    <source>
        <dbReference type="Proteomes" id="UP000238479"/>
    </source>
</evidence>
<comment type="caution">
    <text evidence="1">The sequence shown here is derived from an EMBL/GenBank/DDBJ whole genome shotgun (WGS) entry which is preliminary data.</text>
</comment>
<proteinExistence type="predicted"/>
<dbReference type="Proteomes" id="UP000238479">
    <property type="component" value="Chromosome 6"/>
</dbReference>
<gene>
    <name evidence="1" type="ORF">RchiOBHm_Chr6g0253231</name>
</gene>
<evidence type="ECO:0000313" key="1">
    <source>
        <dbReference type="EMBL" id="PRQ22706.1"/>
    </source>
</evidence>
<protein>
    <submittedName>
        <fullName evidence="1">Uncharacterized protein</fullName>
    </submittedName>
</protein>
<dbReference type="AlphaFoldDB" id="A0A2P6PLC2"/>
<keyword evidence="2" id="KW-1185">Reference proteome</keyword>
<accession>A0A2P6PLC2</accession>
<dbReference type="EMBL" id="PDCK01000044">
    <property type="protein sequence ID" value="PRQ22706.1"/>
    <property type="molecule type" value="Genomic_DNA"/>
</dbReference>
<name>A0A2P6PLC2_ROSCH</name>